<name>A0ABP3FHU7_9ACTN</name>
<keyword evidence="6" id="KW-1185">Reference proteome</keyword>
<dbReference type="EMBL" id="BAAABV010000028">
    <property type="protein sequence ID" value="GAA0316799.1"/>
    <property type="molecule type" value="Genomic_DNA"/>
</dbReference>
<feature type="region of interest" description="Disordered" evidence="2">
    <location>
        <begin position="159"/>
        <end position="178"/>
    </location>
</feature>
<feature type="region of interest" description="Disordered" evidence="2">
    <location>
        <begin position="1"/>
        <end position="33"/>
    </location>
</feature>
<comment type="caution">
    <text evidence="5">The sequence shown here is derived from an EMBL/GenBank/DDBJ whole genome shotgun (WGS) entry which is preliminary data.</text>
</comment>
<sequence length="1165" mass="126391">MSTGPSGPAHEAAPDLVRATPPRTRRTDPAPWAAVSADPWLEAEADRFADRLPAARPGAVRPLPRLDGPPPPTGSPGVPLDTATRAELEPRLGWDLTRIRLHTGPAADRSAAALGARAYTLGPHVVLGEGARPRSPDGRRLLAHELAHVAQQARGAGRGTLHLKPADTPAPARPRPRKGEPFKLVVTAEMEPAELMRAFLHQYYRTDSEAEVDRRLPWWHFDRPGGRSATAADVRRGFLWLRVHDVADETLAALPEAERTEVEAEADARFRTGSGVAPGTRLGTGAQDAALRGRLRGARADALLAHVRRREIEALPAEVKNILFGGGAATGGRPVAPEDYETVLRLGRKLGALSRPRLRDYLARTDAGTTSWTELEDSVERFLAGERARENERLRTDAAAATLFGCEDLYLLWRRRWNLMTEVSLSEAGLGPHRLTELTEADARFRDSLHRHGFADEQAFRTAIETYRLRFRDGAVALALDVLARYDHMLYEARKDLTAPGRAEALTAGIAATGARELYARADERRDLARTVRAGGDPETLGGALRAAQRALPYEAEAASLRDAADRAVVRGSGGNPLVDPERLGRATSREKLARLDAPGARAYLLGVAGDRSADTAKARAEFTYDPERVFSLPDLVAAALRGQGVDEGTVYGWIVRDHVEAVHEAHLFSAVVLGILALVLAALVPGGGWLAAAALVANTALGAQQAIEAVGEYRRQALEYRLGFLEDEPSLFWVGIAVGAAALDLGVTTATLLKASAGGLSALEGPLREFAAAPDAARAAARYETLVARIRTVEGLGPEVRAALEAAAAAEHGFRQAAGLAMSRPGMLGLLDPAWYRANYHLVKGGVKSLTAWRKDARLLELMGDVTRLTGAQRAELTTAFERIRTVVAVAERRAMDPETALRFVDRLAAERAGGEGAFEALVEEMSAWRPPTAEQRQAEKALAEAGGELARLREEHAGLTAERAALRREPAATRDTERIFEINDELYGTRREAGLEDQFRTDRSGVSRPHRPGRISEAERALWKAEAAAERARVDPTTRMRQVFGASRERTEVVASATADQVGALRTRPQGVAVDHVVSLKRIARMEGFDRLTAAERGALAVRRDNLVLMDASANSSKGERAWSAWRQASAFYGEADVVRWTARDAELARTIQEWILSTVRGR</sequence>
<dbReference type="Proteomes" id="UP001501867">
    <property type="component" value="Unassembled WGS sequence"/>
</dbReference>
<evidence type="ECO:0000259" key="4">
    <source>
        <dbReference type="Pfam" id="PF13699"/>
    </source>
</evidence>
<evidence type="ECO:0000256" key="3">
    <source>
        <dbReference type="SAM" id="Phobius"/>
    </source>
</evidence>
<keyword evidence="1" id="KW-0175">Coiled coil</keyword>
<accession>A0ABP3FHU7</accession>
<feature type="coiled-coil region" evidence="1">
    <location>
        <begin position="937"/>
        <end position="971"/>
    </location>
</feature>
<evidence type="ECO:0000313" key="5">
    <source>
        <dbReference type="EMBL" id="GAA0316799.1"/>
    </source>
</evidence>
<dbReference type="InterPro" id="IPR025295">
    <property type="entry name" value="eCIS_core_dom"/>
</dbReference>
<protein>
    <recommendedName>
        <fullName evidence="4">eCIS core domain-containing protein</fullName>
    </recommendedName>
</protein>
<keyword evidence="3" id="KW-0472">Membrane</keyword>
<evidence type="ECO:0000313" key="6">
    <source>
        <dbReference type="Proteomes" id="UP001501867"/>
    </source>
</evidence>
<evidence type="ECO:0000256" key="1">
    <source>
        <dbReference type="SAM" id="Coils"/>
    </source>
</evidence>
<feature type="transmembrane region" description="Helical" evidence="3">
    <location>
        <begin position="732"/>
        <end position="754"/>
    </location>
</feature>
<dbReference type="Pfam" id="PF13699">
    <property type="entry name" value="eCIS_core"/>
    <property type="match status" value="1"/>
</dbReference>
<keyword evidence="3" id="KW-1133">Transmembrane helix</keyword>
<proteinExistence type="predicted"/>
<reference evidence="6" key="1">
    <citation type="journal article" date="2019" name="Int. J. Syst. Evol. Microbiol.">
        <title>The Global Catalogue of Microorganisms (GCM) 10K type strain sequencing project: providing services to taxonomists for standard genome sequencing and annotation.</title>
        <authorList>
            <consortium name="The Broad Institute Genomics Platform"/>
            <consortium name="The Broad Institute Genome Sequencing Center for Infectious Disease"/>
            <person name="Wu L."/>
            <person name="Ma J."/>
        </authorList>
    </citation>
    <scope>NUCLEOTIDE SEQUENCE [LARGE SCALE GENOMIC DNA]</scope>
    <source>
        <strain evidence="6">JCM 4505</strain>
    </source>
</reference>
<evidence type="ECO:0000256" key="2">
    <source>
        <dbReference type="SAM" id="MobiDB-lite"/>
    </source>
</evidence>
<organism evidence="5 6">
    <name type="scientific">Streptomyces polychromogenes</name>
    <dbReference type="NCBI Taxonomy" id="67342"/>
    <lineage>
        <taxon>Bacteria</taxon>
        <taxon>Bacillati</taxon>
        <taxon>Actinomycetota</taxon>
        <taxon>Actinomycetes</taxon>
        <taxon>Kitasatosporales</taxon>
        <taxon>Streptomycetaceae</taxon>
        <taxon>Streptomyces</taxon>
    </lineage>
</organism>
<dbReference type="RefSeq" id="WP_344167122.1">
    <property type="nucleotide sequence ID" value="NZ_BAAABV010000028.1"/>
</dbReference>
<feature type="region of interest" description="Disordered" evidence="2">
    <location>
        <begin position="48"/>
        <end position="84"/>
    </location>
</feature>
<feature type="domain" description="eCIS core" evidence="4">
    <location>
        <begin position="79"/>
        <end position="155"/>
    </location>
</feature>
<keyword evidence="3" id="KW-0812">Transmembrane</keyword>
<gene>
    <name evidence="5" type="ORF">GCM10010302_64860</name>
</gene>